<evidence type="ECO:0000259" key="6">
    <source>
        <dbReference type="Pfam" id="PF00881"/>
    </source>
</evidence>
<comment type="similarity">
    <text evidence="2">Belongs to the nitroreductase family.</text>
</comment>
<evidence type="ECO:0000313" key="8">
    <source>
        <dbReference type="Proteomes" id="UP000013523"/>
    </source>
</evidence>
<dbReference type="Gene3D" id="3.40.109.10">
    <property type="entry name" value="NADH Oxidase"/>
    <property type="match status" value="1"/>
</dbReference>
<keyword evidence="3" id="KW-0285">Flavoprotein</keyword>
<evidence type="ECO:0000256" key="2">
    <source>
        <dbReference type="ARBA" id="ARBA00007118"/>
    </source>
</evidence>
<dbReference type="InterPro" id="IPR000415">
    <property type="entry name" value="Nitroreductase-like"/>
</dbReference>
<dbReference type="PANTHER" id="PTHR43673">
    <property type="entry name" value="NAD(P)H NITROREDUCTASE YDGI-RELATED"/>
    <property type="match status" value="1"/>
</dbReference>
<evidence type="ECO:0000256" key="4">
    <source>
        <dbReference type="ARBA" id="ARBA00022643"/>
    </source>
</evidence>
<dbReference type="EMBL" id="CP003261">
    <property type="protein sequence ID" value="AGK96288.1"/>
    <property type="molecule type" value="Genomic_DNA"/>
</dbReference>
<keyword evidence="4" id="KW-0288">FMN</keyword>
<keyword evidence="8" id="KW-1185">Reference proteome</keyword>
<evidence type="ECO:0000313" key="7">
    <source>
        <dbReference type="EMBL" id="AGK96288.1"/>
    </source>
</evidence>
<reference evidence="7 8" key="1">
    <citation type="submission" date="2012-01" db="EMBL/GenBank/DDBJ databases">
        <title>Complete sequence of chromosome of Clostridium pasteurianum BC1.</title>
        <authorList>
            <consortium name="US DOE Joint Genome Institute"/>
            <person name="Lucas S."/>
            <person name="Han J."/>
            <person name="Lapidus A."/>
            <person name="Cheng J.-F."/>
            <person name="Goodwin L."/>
            <person name="Pitluck S."/>
            <person name="Peters L."/>
            <person name="Mikhailova N."/>
            <person name="Teshima H."/>
            <person name="Detter J.C."/>
            <person name="Han C."/>
            <person name="Tapia R."/>
            <person name="Land M."/>
            <person name="Hauser L."/>
            <person name="Kyrpides N."/>
            <person name="Ivanova N."/>
            <person name="Pagani I."/>
            <person name="Dunn J."/>
            <person name="Taghavi S."/>
            <person name="Francis A."/>
            <person name="van der Lelie D."/>
            <person name="Woyke T."/>
        </authorList>
    </citation>
    <scope>NUCLEOTIDE SEQUENCE [LARGE SCALE GENOMIC DNA]</scope>
    <source>
        <strain evidence="7 8">BC1</strain>
    </source>
</reference>
<dbReference type="PATRIC" id="fig|86416.3.peg.1301"/>
<evidence type="ECO:0000256" key="1">
    <source>
        <dbReference type="ARBA" id="ARBA00001917"/>
    </source>
</evidence>
<dbReference type="CDD" id="cd02137">
    <property type="entry name" value="MhqN-like"/>
    <property type="match status" value="1"/>
</dbReference>
<dbReference type="PANTHER" id="PTHR43673:SF2">
    <property type="entry name" value="NITROREDUCTASE"/>
    <property type="match status" value="1"/>
</dbReference>
<feature type="domain" description="Nitroreductase" evidence="6">
    <location>
        <begin position="9"/>
        <end position="181"/>
    </location>
</feature>
<gene>
    <name evidence="7" type="ORF">Clopa_1301</name>
</gene>
<dbReference type="KEGG" id="cpas:Clopa_1301"/>
<keyword evidence="5" id="KW-0560">Oxidoreductase</keyword>
<dbReference type="STRING" id="86416.Clopa_1301"/>
<accession>R4K143</accession>
<evidence type="ECO:0000256" key="5">
    <source>
        <dbReference type="ARBA" id="ARBA00023002"/>
    </source>
</evidence>
<dbReference type="OrthoDB" id="9783470at2"/>
<dbReference type="HOGENOM" id="CLU_070764_4_5_9"/>
<dbReference type="Pfam" id="PF00881">
    <property type="entry name" value="Nitroreductase"/>
    <property type="match status" value="1"/>
</dbReference>
<dbReference type="Proteomes" id="UP000013523">
    <property type="component" value="Chromosome"/>
</dbReference>
<comment type="cofactor">
    <cofactor evidence="1">
        <name>FMN</name>
        <dbReference type="ChEBI" id="CHEBI:58210"/>
    </cofactor>
</comment>
<dbReference type="SUPFAM" id="SSF55469">
    <property type="entry name" value="FMN-dependent nitroreductase-like"/>
    <property type="match status" value="1"/>
</dbReference>
<organism evidence="7 8">
    <name type="scientific">Clostridium pasteurianum BC1</name>
    <dbReference type="NCBI Taxonomy" id="86416"/>
    <lineage>
        <taxon>Bacteria</taxon>
        <taxon>Bacillati</taxon>
        <taxon>Bacillota</taxon>
        <taxon>Clostridia</taxon>
        <taxon>Eubacteriales</taxon>
        <taxon>Clostridiaceae</taxon>
        <taxon>Clostridium</taxon>
    </lineage>
</organism>
<dbReference type="eggNOG" id="COG0778">
    <property type="taxonomic scope" value="Bacteria"/>
</dbReference>
<name>R4K143_CLOPA</name>
<protein>
    <submittedName>
        <fullName evidence="7">Nitroreductase</fullName>
    </submittedName>
</protein>
<dbReference type="InterPro" id="IPR029479">
    <property type="entry name" value="Nitroreductase"/>
</dbReference>
<proteinExistence type="inferred from homology"/>
<sequence>MTNLKEIYENRRAVNFFDKDKKLDNNTLENIINLAVLAPSAFNLQPWKIIAVKSEEAKKRLHPLAFNQPKILEAPVTLIIAGDKAGYLPDKEAWSTFAAQAGKEGTEGAKQFAQILYDTTEERKIKFAESNGGLLGMSIMYAAQYYGVDSHPINGIDFDGIQKEFKLDENQNVVMLIALGYFDKSHELYPRLKRYNYSEIVSEI</sequence>
<dbReference type="GO" id="GO:0016491">
    <property type="term" value="F:oxidoreductase activity"/>
    <property type="evidence" value="ECO:0007669"/>
    <property type="project" value="UniProtKB-KW"/>
</dbReference>
<evidence type="ECO:0000256" key="3">
    <source>
        <dbReference type="ARBA" id="ARBA00022630"/>
    </source>
</evidence>
<dbReference type="AlphaFoldDB" id="R4K143"/>
<dbReference type="RefSeq" id="WP_015614611.1">
    <property type="nucleotide sequence ID" value="NC_021182.1"/>
</dbReference>